<dbReference type="EMBL" id="JAGTJS010000044">
    <property type="protein sequence ID" value="KAH7228417.1"/>
    <property type="molecule type" value="Genomic_DNA"/>
</dbReference>
<name>A0A9P9JRQ0_FUSSL</name>
<comment type="caution">
    <text evidence="3">The sequence shown here is derived from an EMBL/GenBank/DDBJ whole genome shotgun (WGS) entry which is preliminary data.</text>
</comment>
<organism evidence="3 4">
    <name type="scientific">Fusarium solani</name>
    <name type="common">Filamentous fungus</name>
    <dbReference type="NCBI Taxonomy" id="169388"/>
    <lineage>
        <taxon>Eukaryota</taxon>
        <taxon>Fungi</taxon>
        <taxon>Dikarya</taxon>
        <taxon>Ascomycota</taxon>
        <taxon>Pezizomycotina</taxon>
        <taxon>Sordariomycetes</taxon>
        <taxon>Hypocreomycetidae</taxon>
        <taxon>Hypocreales</taxon>
        <taxon>Nectriaceae</taxon>
        <taxon>Fusarium</taxon>
        <taxon>Fusarium solani species complex</taxon>
    </lineage>
</organism>
<dbReference type="Proteomes" id="UP000736672">
    <property type="component" value="Unassembled WGS sequence"/>
</dbReference>
<dbReference type="AlphaFoldDB" id="A0A9P9JRQ0"/>
<proteinExistence type="predicted"/>
<gene>
    <name evidence="3" type="ORF">B0J15DRAFT_411237</name>
</gene>
<reference evidence="3" key="1">
    <citation type="journal article" date="2021" name="Nat. Commun.">
        <title>Genetic determinants of endophytism in the Arabidopsis root mycobiome.</title>
        <authorList>
            <person name="Mesny F."/>
            <person name="Miyauchi S."/>
            <person name="Thiergart T."/>
            <person name="Pickel B."/>
            <person name="Atanasova L."/>
            <person name="Karlsson M."/>
            <person name="Huettel B."/>
            <person name="Barry K.W."/>
            <person name="Haridas S."/>
            <person name="Chen C."/>
            <person name="Bauer D."/>
            <person name="Andreopoulos W."/>
            <person name="Pangilinan J."/>
            <person name="LaButti K."/>
            <person name="Riley R."/>
            <person name="Lipzen A."/>
            <person name="Clum A."/>
            <person name="Drula E."/>
            <person name="Henrissat B."/>
            <person name="Kohler A."/>
            <person name="Grigoriev I.V."/>
            <person name="Martin F.M."/>
            <person name="Hacquard S."/>
        </authorList>
    </citation>
    <scope>NUCLEOTIDE SEQUENCE</scope>
    <source>
        <strain evidence="3">FSSC 5 MPI-SDFR-AT-0091</strain>
    </source>
</reference>
<protein>
    <submittedName>
        <fullName evidence="3">Uncharacterized protein</fullName>
    </submittedName>
</protein>
<evidence type="ECO:0000256" key="1">
    <source>
        <dbReference type="SAM" id="MobiDB-lite"/>
    </source>
</evidence>
<sequence>MRSVIFLRLALGLLAVDSAVAGPCRISETTLAGTSTVSVDTSSVSSVESSTFVESSSSVDSATSSATASSSVEISASSTVTSVETSASPTFTESSVETSASSATTTTTTPTNSTESVWVPIPTFSVLATGQGPVEGKGLRTSNADSFSASFDPDFGLEVRPFTIDDQGRMINDQGWYLCGQYAGTIYDPNAPAEVVTCDSEQPLTRAFLTCAQTEDRKVTCSIPAIICEAQPGDLFFATCEPAPGTWDNLYTRNVGPGYVLNIGDSSAPDYYYPIELSVEAA</sequence>
<feature type="chain" id="PRO_5040461747" evidence="2">
    <location>
        <begin position="22"/>
        <end position="282"/>
    </location>
</feature>
<evidence type="ECO:0000313" key="4">
    <source>
        <dbReference type="Proteomes" id="UP000736672"/>
    </source>
</evidence>
<evidence type="ECO:0000313" key="3">
    <source>
        <dbReference type="EMBL" id="KAH7228417.1"/>
    </source>
</evidence>
<accession>A0A9P9JRQ0</accession>
<feature type="signal peptide" evidence="2">
    <location>
        <begin position="1"/>
        <end position="21"/>
    </location>
</feature>
<dbReference type="OrthoDB" id="5104949at2759"/>
<keyword evidence="4" id="KW-1185">Reference proteome</keyword>
<evidence type="ECO:0000256" key="2">
    <source>
        <dbReference type="SAM" id="SignalP"/>
    </source>
</evidence>
<keyword evidence="2" id="KW-0732">Signal</keyword>
<feature type="region of interest" description="Disordered" evidence="1">
    <location>
        <begin position="83"/>
        <end position="116"/>
    </location>
</feature>